<keyword evidence="2" id="KW-1185">Reference proteome</keyword>
<dbReference type="SUPFAM" id="SSF52096">
    <property type="entry name" value="ClpP/crotonase"/>
    <property type="match status" value="1"/>
</dbReference>
<organism evidence="1 2">
    <name type="scientific">Pseudomonas phage EM</name>
    <dbReference type="NCBI Taxonomy" id="2936914"/>
    <lineage>
        <taxon>Viruses</taxon>
        <taxon>Duplodnaviria</taxon>
        <taxon>Heunggongvirae</taxon>
        <taxon>Uroviricota</taxon>
        <taxon>Caudoviricetes</taxon>
        <taxon>Vandenendeviridae</taxon>
        <taxon>Skurskavirinae</taxon>
        <taxon>Baldwinvirus</taxon>
        <taxon>Baldwinvirus EM</taxon>
    </lineage>
</organism>
<evidence type="ECO:0000313" key="1">
    <source>
        <dbReference type="EMBL" id="UPW35854.1"/>
    </source>
</evidence>
<dbReference type="InterPro" id="IPR023562">
    <property type="entry name" value="ClpP/TepA"/>
</dbReference>
<dbReference type="GO" id="GO:0008233">
    <property type="term" value="F:peptidase activity"/>
    <property type="evidence" value="ECO:0007669"/>
    <property type="project" value="UniProtKB-KW"/>
</dbReference>
<keyword evidence="1" id="KW-0378">Hydrolase</keyword>
<sequence length="182" mass="20416">MPVSCTQSVVSRYSIVLPYSISKLESLTEELWTLENAGHNDEVYITINGCGGSVETANALIRAIRECEAPVHARLEGECASAMTAIALACDSVLIDQFTYFMIHAPSFGVVPADYKNSLRNAAFNTEWCDRWLEYVYKDFLTESEMERVKAGEELYIGGDELDTKLGEFFDKKRLAMEEISE</sequence>
<accession>A0AAE9KSY6</accession>
<keyword evidence="1" id="KW-0645">Protease</keyword>
<protein>
    <submittedName>
        <fullName evidence="1">Serine protease-like protein</fullName>
    </submittedName>
</protein>
<evidence type="ECO:0000313" key="2">
    <source>
        <dbReference type="Proteomes" id="UP000831536"/>
    </source>
</evidence>
<dbReference type="Gene3D" id="3.90.226.10">
    <property type="entry name" value="2-enoyl-CoA Hydratase, Chain A, domain 1"/>
    <property type="match status" value="1"/>
</dbReference>
<gene>
    <name evidence="1" type="ORF">EM_052</name>
</gene>
<name>A0AAE9KSY6_9CAUD</name>
<dbReference type="GO" id="GO:0006508">
    <property type="term" value="P:proteolysis"/>
    <property type="evidence" value="ECO:0007669"/>
    <property type="project" value="UniProtKB-KW"/>
</dbReference>
<dbReference type="Proteomes" id="UP000831536">
    <property type="component" value="Segment"/>
</dbReference>
<dbReference type="EMBL" id="ON169972">
    <property type="protein sequence ID" value="UPW35854.1"/>
    <property type="molecule type" value="Genomic_DNA"/>
</dbReference>
<dbReference type="Pfam" id="PF00574">
    <property type="entry name" value="CLP_protease"/>
    <property type="match status" value="1"/>
</dbReference>
<dbReference type="InterPro" id="IPR029045">
    <property type="entry name" value="ClpP/crotonase-like_dom_sf"/>
</dbReference>
<proteinExistence type="predicted"/>
<reference evidence="1" key="1">
    <citation type="journal article" date="2022" name="J. Appl. Microbiol.">
        <title>Bacteriophage-Antibiotic Combinations Against Multidrug-Resistant Pseudomonas aeruginosa.</title>
        <authorList>
            <person name="Holger D."/>
            <person name="Lev K.L."/>
            <person name="Kebriaei R."/>
            <person name="Morrisette T."/>
            <person name="Shah R."/>
            <person name="Alexander J."/>
            <person name="Lehman S.M."/>
            <person name="Rybak M.J."/>
        </authorList>
    </citation>
    <scope>NUCLEOTIDE SEQUENCE</scope>
</reference>